<evidence type="ECO:0000259" key="2">
    <source>
        <dbReference type="Pfam" id="PF14028"/>
    </source>
</evidence>
<dbReference type="InterPro" id="IPR006827">
    <property type="entry name" value="Lant_deHydtase_N"/>
</dbReference>
<feature type="domain" description="Lantibiotic dehydratase N-terminal" evidence="1">
    <location>
        <begin position="4"/>
        <end position="121"/>
    </location>
</feature>
<feature type="domain" description="Thiopeptide-type bacteriocin biosynthesis" evidence="2">
    <location>
        <begin position="567"/>
        <end position="797"/>
    </location>
</feature>
<accession>A0A5M3XA61</accession>
<feature type="domain" description="Lantibiotic dehydratase N-terminal" evidence="1">
    <location>
        <begin position="127"/>
        <end position="503"/>
    </location>
</feature>
<keyword evidence="4" id="KW-1185">Reference proteome</keyword>
<dbReference type="EMBL" id="BLAE01000100">
    <property type="protein sequence ID" value="GES16391.1"/>
    <property type="molecule type" value="Genomic_DNA"/>
</dbReference>
<evidence type="ECO:0008006" key="5">
    <source>
        <dbReference type="Google" id="ProtNLM"/>
    </source>
</evidence>
<dbReference type="InterPro" id="IPR023809">
    <property type="entry name" value="Thiopep_bacteriocin_synth_dom"/>
</dbReference>
<name>A0A5M3XA61_9ACTN</name>
<gene>
    <name evidence="3" type="ORF">Amac_099890</name>
</gene>
<evidence type="ECO:0000259" key="1">
    <source>
        <dbReference type="Pfam" id="PF04738"/>
    </source>
</evidence>
<sequence length="808" mass="88137">MTLKRPQVLRQLPVVVNDLGFARGGDWVVPCQRSTEGSLSDVSVRRTAAVRMVLQAARNPIRFGDLLSKLGAESPQTPPAIIEGMLTALVDQRVLLTALHPPLTVTDPHAYIVAQLKGIDGVPEIRGQRSAVDLRLNCSISLPPAVLREAEAAASILVRLAPPRPAWQAYHAAFLERYGPGALVGVRQLVDADTGLGYPAGYRGSLSKVAPQLLSRDVRLAELALQATLDGCTDLVLDDRTVAELATPDAAPAAPHTELRFSLHARTPLDLDAGKFTLIVVSASRHAGTSVGRFLYLFEPGDRDRIQRAYSALPTGTPGALAVQLSCPPLSARIRNLARTPEVLPLLPIGEYHHPSQSALHVDDLAVTADAHRFSLRSLSHGCPVEPLMLNAVDLRHGTHPLARFLCEINTARNNPCAPFFWGYVAQRFPFLPRVRWGRTVLSPARWNIGAGGLPSPSASWQIWARSFQERQRAHHIPDVVQLGDDDVRIRLDLTEPAHLTLLRAHLNRTGNAALTEGNAEYGWIGGRPHEIVVPFALKANPQAVPPPRRSTLACPGPGRLPGASEWFYAKLYGHPGRQADLLTIYLPDLLSAWDTGSPDDWWFLRYDDPEPHLRLRLRLHDPGQYGAAAHLFGAWATRVHCDGLLRDFTLNTYHPETGRYGTGAALHQAETAFAADSAVAVAQLRTGLNAQALVAASHVDIATNFIGGDGLPWLVEQVARGGEPALDRDVLGQARQLLPVPPGLLERRRTTLSEYRAQLDGDDVNAILADLLHLHHARMIGIDPDSERTCLRLARAVAQELIARERT</sequence>
<dbReference type="OrthoDB" id="1273722at2"/>
<comment type="caution">
    <text evidence="3">The sequence shown here is derived from an EMBL/GenBank/DDBJ whole genome shotgun (WGS) entry which is preliminary data.</text>
</comment>
<dbReference type="Proteomes" id="UP000331127">
    <property type="component" value="Unassembled WGS sequence"/>
</dbReference>
<reference evidence="3 4" key="1">
    <citation type="submission" date="2019-10" db="EMBL/GenBank/DDBJ databases">
        <title>Whole genome shotgun sequence of Acrocarpospora macrocephala NBRC 16266.</title>
        <authorList>
            <person name="Ichikawa N."/>
            <person name="Kimura A."/>
            <person name="Kitahashi Y."/>
            <person name="Komaki H."/>
            <person name="Oguchi A."/>
        </authorList>
    </citation>
    <scope>NUCLEOTIDE SEQUENCE [LARGE SCALE GENOMIC DNA]</scope>
    <source>
        <strain evidence="3 4">NBRC 16266</strain>
    </source>
</reference>
<organism evidence="3 4">
    <name type="scientific">Acrocarpospora macrocephala</name>
    <dbReference type="NCBI Taxonomy" id="150177"/>
    <lineage>
        <taxon>Bacteria</taxon>
        <taxon>Bacillati</taxon>
        <taxon>Actinomycetota</taxon>
        <taxon>Actinomycetes</taxon>
        <taxon>Streptosporangiales</taxon>
        <taxon>Streptosporangiaceae</taxon>
        <taxon>Acrocarpospora</taxon>
    </lineage>
</organism>
<dbReference type="NCBIfam" id="TIGR03891">
    <property type="entry name" value="thiopep_ocin"/>
    <property type="match status" value="1"/>
</dbReference>
<evidence type="ECO:0000313" key="4">
    <source>
        <dbReference type="Proteomes" id="UP000331127"/>
    </source>
</evidence>
<dbReference type="AlphaFoldDB" id="A0A5M3XA61"/>
<dbReference type="Pfam" id="PF04738">
    <property type="entry name" value="Lant_dehydr_N"/>
    <property type="match status" value="2"/>
</dbReference>
<evidence type="ECO:0000313" key="3">
    <source>
        <dbReference type="EMBL" id="GES16391.1"/>
    </source>
</evidence>
<protein>
    <recommendedName>
        <fullName evidence="5">Lantibiotic dehydratase</fullName>
    </recommendedName>
</protein>
<dbReference type="Pfam" id="PF14028">
    <property type="entry name" value="Lant_dehydr_C"/>
    <property type="match status" value="1"/>
</dbReference>
<proteinExistence type="predicted"/>